<protein>
    <submittedName>
        <fullName evidence="3">PKD domain containing protein</fullName>
    </submittedName>
</protein>
<dbReference type="Proteomes" id="UP000030661">
    <property type="component" value="Unassembled WGS sequence"/>
</dbReference>
<gene>
    <name evidence="3" type="ORF">U27_02731</name>
</gene>
<sequence length="213" mass="22861">MFVQRKDVAYLFSLLVCLLCLFTGSVRSETLHYSYDAMGRVLRSTSDSGATQSFGYDRVGNRVLAAITGTEVSQNQPPNAPSEPSIADDATEVSVRPTLTWLGSDPDGDPLAYAVYLGASEENLMYQATVTTAEYTPEALSGGQYYCWQVIATDVYQASTAGPVWCFATDVVVVPTATPGNPTSVVPEPGTLLLFAGGLLGLGAMLKRRRRLQ</sequence>
<dbReference type="Gene3D" id="2.60.40.10">
    <property type="entry name" value="Immunoglobulins"/>
    <property type="match status" value="1"/>
</dbReference>
<name>A0A081BTW7_VECG1</name>
<dbReference type="Pfam" id="PF07589">
    <property type="entry name" value="PEP-CTERM"/>
    <property type="match status" value="1"/>
</dbReference>
<accession>A0A081BTW7</accession>
<organism evidence="3">
    <name type="scientific">Vecturithrix granuli</name>
    <dbReference type="NCBI Taxonomy" id="1499967"/>
    <lineage>
        <taxon>Bacteria</taxon>
        <taxon>Candidatus Moduliflexota</taxon>
        <taxon>Candidatus Vecturitrichia</taxon>
        <taxon>Candidatus Vecturitrichales</taxon>
        <taxon>Candidatus Vecturitrichaceae</taxon>
        <taxon>Candidatus Vecturithrix</taxon>
    </lineage>
</organism>
<dbReference type="EMBL" id="DF820464">
    <property type="protein sequence ID" value="GAK55772.1"/>
    <property type="molecule type" value="Genomic_DNA"/>
</dbReference>
<keyword evidence="1" id="KW-0812">Transmembrane</keyword>
<evidence type="ECO:0000313" key="3">
    <source>
        <dbReference type="EMBL" id="GAK55772.1"/>
    </source>
</evidence>
<proteinExistence type="predicted"/>
<dbReference type="HOGENOM" id="CLU_1292318_0_0_0"/>
<dbReference type="SUPFAM" id="SSF49265">
    <property type="entry name" value="Fibronectin type III"/>
    <property type="match status" value="1"/>
</dbReference>
<evidence type="ECO:0000259" key="2">
    <source>
        <dbReference type="Pfam" id="PF07589"/>
    </source>
</evidence>
<evidence type="ECO:0000313" key="4">
    <source>
        <dbReference type="Proteomes" id="UP000030661"/>
    </source>
</evidence>
<dbReference type="InterPro" id="IPR013783">
    <property type="entry name" value="Ig-like_fold"/>
</dbReference>
<feature type="transmembrane region" description="Helical" evidence="1">
    <location>
        <begin position="189"/>
        <end position="206"/>
    </location>
</feature>
<keyword evidence="4" id="KW-1185">Reference proteome</keyword>
<reference evidence="3" key="1">
    <citation type="journal article" date="2015" name="PeerJ">
        <title>First genomic representation of candidate bacterial phylum KSB3 points to enhanced environmental sensing as a trigger of wastewater bulking.</title>
        <authorList>
            <person name="Sekiguchi Y."/>
            <person name="Ohashi A."/>
            <person name="Parks D.H."/>
            <person name="Yamauchi T."/>
            <person name="Tyson G.W."/>
            <person name="Hugenholtz P."/>
        </authorList>
    </citation>
    <scope>NUCLEOTIDE SEQUENCE [LARGE SCALE GENOMIC DNA]</scope>
</reference>
<feature type="domain" description="Ice-binding protein C-terminal" evidence="2">
    <location>
        <begin position="186"/>
        <end position="209"/>
    </location>
</feature>
<dbReference type="STRING" id="1499967.U27_02731"/>
<keyword evidence="1" id="KW-1133">Transmembrane helix</keyword>
<evidence type="ECO:0000256" key="1">
    <source>
        <dbReference type="SAM" id="Phobius"/>
    </source>
</evidence>
<dbReference type="InterPro" id="IPR013424">
    <property type="entry name" value="Ice-binding_C"/>
</dbReference>
<dbReference type="eggNOG" id="COG5276">
    <property type="taxonomic scope" value="Bacteria"/>
</dbReference>
<dbReference type="NCBIfam" id="TIGR02595">
    <property type="entry name" value="PEP_CTERM"/>
    <property type="match status" value="1"/>
</dbReference>
<dbReference type="AlphaFoldDB" id="A0A081BTW7"/>
<keyword evidence="1" id="KW-0472">Membrane</keyword>
<dbReference type="InterPro" id="IPR036116">
    <property type="entry name" value="FN3_sf"/>
</dbReference>